<feature type="compositionally biased region" description="Low complexity" evidence="1">
    <location>
        <begin position="1"/>
        <end position="22"/>
    </location>
</feature>
<evidence type="ECO:0000256" key="1">
    <source>
        <dbReference type="SAM" id="MobiDB-lite"/>
    </source>
</evidence>
<proteinExistence type="predicted"/>
<dbReference type="InterPro" id="IPR005174">
    <property type="entry name" value="KIB1-4_b-propeller"/>
</dbReference>
<protein>
    <recommendedName>
        <fullName evidence="2">KIB1-4 beta-propeller domain-containing protein</fullName>
    </recommendedName>
</protein>
<dbReference type="AlphaFoldDB" id="A0A0D9X4V5"/>
<dbReference type="Proteomes" id="UP000032180">
    <property type="component" value="Chromosome 8"/>
</dbReference>
<reference evidence="3" key="3">
    <citation type="submission" date="2015-04" db="UniProtKB">
        <authorList>
            <consortium name="EnsemblPlants"/>
        </authorList>
    </citation>
    <scope>IDENTIFICATION</scope>
</reference>
<evidence type="ECO:0000313" key="3">
    <source>
        <dbReference type="EnsemblPlants" id="LPERR08G04250.1"/>
    </source>
</evidence>
<dbReference type="Pfam" id="PF03478">
    <property type="entry name" value="Beta-prop_KIB1-4"/>
    <property type="match status" value="1"/>
</dbReference>
<dbReference type="STRING" id="77586.A0A0D9X4V5"/>
<organism evidence="3 4">
    <name type="scientific">Leersia perrieri</name>
    <dbReference type="NCBI Taxonomy" id="77586"/>
    <lineage>
        <taxon>Eukaryota</taxon>
        <taxon>Viridiplantae</taxon>
        <taxon>Streptophyta</taxon>
        <taxon>Embryophyta</taxon>
        <taxon>Tracheophyta</taxon>
        <taxon>Spermatophyta</taxon>
        <taxon>Magnoliopsida</taxon>
        <taxon>Liliopsida</taxon>
        <taxon>Poales</taxon>
        <taxon>Poaceae</taxon>
        <taxon>BOP clade</taxon>
        <taxon>Oryzoideae</taxon>
        <taxon>Oryzeae</taxon>
        <taxon>Oryzinae</taxon>
        <taxon>Leersia</taxon>
    </lineage>
</organism>
<feature type="region of interest" description="Disordered" evidence="1">
    <location>
        <begin position="1"/>
        <end position="26"/>
    </location>
</feature>
<feature type="domain" description="KIB1-4 beta-propeller" evidence="2">
    <location>
        <begin position="88"/>
        <end position="137"/>
    </location>
</feature>
<keyword evidence="4" id="KW-1185">Reference proteome</keyword>
<evidence type="ECO:0000313" key="4">
    <source>
        <dbReference type="Proteomes" id="UP000032180"/>
    </source>
</evidence>
<dbReference type="Gramene" id="LPERR08G04250.1">
    <property type="protein sequence ID" value="LPERR08G04250.1"/>
    <property type="gene ID" value="LPERR08G04250"/>
</dbReference>
<sequence length="197" mass="21805">MATTASTGTTTAMKTTAAAKTGRPQATPMDLAAPVACRWPDSATGRGGGMAARLRQLDERQITGGSRRRRPRRRLERLEHWVWHVEKGYILGDQALFVGTHGSKCVPAKECGGIQEDSIYFMCDYYLPYDADDPLVYSSIYNMKNGMITPLLQGIISQRLPPRGKGRLTRLFLADVPIWMALSDIVSLGFFVCTCNM</sequence>
<evidence type="ECO:0000259" key="2">
    <source>
        <dbReference type="Pfam" id="PF03478"/>
    </source>
</evidence>
<dbReference type="HOGENOM" id="CLU_1385987_0_0_1"/>
<reference evidence="4" key="2">
    <citation type="submission" date="2013-12" db="EMBL/GenBank/DDBJ databases">
        <authorList>
            <person name="Yu Y."/>
            <person name="Lee S."/>
            <person name="de Baynast K."/>
            <person name="Wissotski M."/>
            <person name="Liu L."/>
            <person name="Talag J."/>
            <person name="Goicoechea J."/>
            <person name="Angelova A."/>
            <person name="Jetty R."/>
            <person name="Kudrna D."/>
            <person name="Golser W."/>
            <person name="Rivera L."/>
            <person name="Zhang J."/>
            <person name="Wing R."/>
        </authorList>
    </citation>
    <scope>NUCLEOTIDE SEQUENCE</scope>
</reference>
<dbReference type="EnsemblPlants" id="LPERR08G04250.1">
    <property type="protein sequence ID" value="LPERR08G04250.1"/>
    <property type="gene ID" value="LPERR08G04250"/>
</dbReference>
<reference evidence="3 4" key="1">
    <citation type="submission" date="2012-08" db="EMBL/GenBank/DDBJ databases">
        <title>Oryza genome evolution.</title>
        <authorList>
            <person name="Wing R.A."/>
        </authorList>
    </citation>
    <scope>NUCLEOTIDE SEQUENCE</scope>
</reference>
<accession>A0A0D9X4V5</accession>
<name>A0A0D9X4V5_9ORYZ</name>